<evidence type="ECO:0008006" key="3">
    <source>
        <dbReference type="Google" id="ProtNLM"/>
    </source>
</evidence>
<protein>
    <recommendedName>
        <fullName evidence="3">Gamma-type small acid-soluble spore protein</fullName>
    </recommendedName>
</protein>
<dbReference type="Proteomes" id="UP000628775">
    <property type="component" value="Unassembled WGS sequence"/>
</dbReference>
<gene>
    <name evidence="1" type="ORF">GCM10011391_04840</name>
</gene>
<accession>A0A8J2YES7</accession>
<proteinExistence type="predicted"/>
<evidence type="ECO:0000313" key="2">
    <source>
        <dbReference type="Proteomes" id="UP000628775"/>
    </source>
</evidence>
<reference evidence="1" key="1">
    <citation type="journal article" date="2014" name="Int. J. Syst. Evol. Microbiol.">
        <title>Complete genome sequence of Corynebacterium casei LMG S-19264T (=DSM 44701T), isolated from a smear-ripened cheese.</title>
        <authorList>
            <consortium name="US DOE Joint Genome Institute (JGI-PGF)"/>
            <person name="Walter F."/>
            <person name="Albersmeier A."/>
            <person name="Kalinowski J."/>
            <person name="Ruckert C."/>
        </authorList>
    </citation>
    <scope>NUCLEOTIDE SEQUENCE</scope>
    <source>
        <strain evidence="1">CGMCC 1.15371</strain>
    </source>
</reference>
<comment type="caution">
    <text evidence="1">The sequence shown here is derived from an EMBL/GenBank/DDBJ whole genome shotgun (WGS) entry which is preliminary data.</text>
</comment>
<dbReference type="EMBL" id="BMIR01000001">
    <property type="protein sequence ID" value="GGE29335.1"/>
    <property type="molecule type" value="Genomic_DNA"/>
</dbReference>
<name>A0A8J2YES7_9BACL</name>
<keyword evidence="2" id="KW-1185">Reference proteome</keyword>
<dbReference type="RefSeq" id="WP_229672198.1">
    <property type="nucleotide sequence ID" value="NZ_BMIR01000001.1"/>
</dbReference>
<reference evidence="1" key="2">
    <citation type="submission" date="2020-09" db="EMBL/GenBank/DDBJ databases">
        <authorList>
            <person name="Sun Q."/>
            <person name="Zhou Y."/>
        </authorList>
    </citation>
    <scope>NUCLEOTIDE SEQUENCE</scope>
    <source>
        <strain evidence="1">CGMCC 1.15371</strain>
    </source>
</reference>
<sequence length="69" mass="7439">MDQSKGHSGKTIAGTDINQVKEQNAQSGLSYNEAKAFIAKNMGGHGTEIFSDTDSLAIRQELQKDGKKN</sequence>
<evidence type="ECO:0000313" key="1">
    <source>
        <dbReference type="EMBL" id="GGE29335.1"/>
    </source>
</evidence>
<organism evidence="1 2">
    <name type="scientific">Pullulanibacillus camelliae</name>
    <dbReference type="NCBI Taxonomy" id="1707096"/>
    <lineage>
        <taxon>Bacteria</taxon>
        <taxon>Bacillati</taxon>
        <taxon>Bacillota</taxon>
        <taxon>Bacilli</taxon>
        <taxon>Bacillales</taxon>
        <taxon>Sporolactobacillaceae</taxon>
        <taxon>Pullulanibacillus</taxon>
    </lineage>
</organism>
<dbReference type="AlphaFoldDB" id="A0A8J2YES7"/>